<name>A0ABX5B7I2_CRYHO</name>
<keyword evidence="1" id="KW-0812">Transmembrane</keyword>
<protein>
    <submittedName>
        <fullName evidence="2">Uncharacterized protein</fullName>
    </submittedName>
</protein>
<keyword evidence="1" id="KW-1133">Transmembrane helix</keyword>
<keyword evidence="1" id="KW-0472">Membrane</keyword>
<reference evidence="2 3" key="2">
    <citation type="submission" date="2017-10" db="EMBL/GenBank/DDBJ databases">
        <title>Consistent, comparative and evidence-based genome annotation and re-annotation for the closely-related species, Cryptosporidium parvum, C. hominis and C. tyzzeri.</title>
        <authorList>
            <person name="Baptista R.P."/>
            <person name="Li Y."/>
            <person name="Sateriale A."/>
            <person name="Striepen B."/>
            <person name="Kissinger J.C."/>
        </authorList>
    </citation>
    <scope>NUCLEOTIDE SEQUENCE [LARGE SCALE GENOMIC DNA]</scope>
    <source>
        <strain evidence="2">30976</strain>
    </source>
</reference>
<evidence type="ECO:0000256" key="1">
    <source>
        <dbReference type="SAM" id="Phobius"/>
    </source>
</evidence>
<dbReference type="Proteomes" id="UP001429100">
    <property type="component" value="Unassembled WGS sequence"/>
</dbReference>
<sequence length="31" mass="3731">MRKSKILNLINIFLIFLSSKNIILYEVVNRH</sequence>
<evidence type="ECO:0000313" key="2">
    <source>
        <dbReference type="EMBL" id="PPS91939.1"/>
    </source>
</evidence>
<proteinExistence type="predicted"/>
<dbReference type="EMBL" id="JTAI01000050">
    <property type="protein sequence ID" value="PPS91939.1"/>
    <property type="molecule type" value="Genomic_DNA"/>
</dbReference>
<keyword evidence="3" id="KW-1185">Reference proteome</keyword>
<gene>
    <name evidence="2" type="ORF">GY17_00003984</name>
</gene>
<comment type="caution">
    <text evidence="2">The sequence shown here is derived from an EMBL/GenBank/DDBJ whole genome shotgun (WGS) entry which is preliminary data.</text>
</comment>
<organism evidence="2 3">
    <name type="scientific">Cryptosporidium hominis</name>
    <dbReference type="NCBI Taxonomy" id="237895"/>
    <lineage>
        <taxon>Eukaryota</taxon>
        <taxon>Sar</taxon>
        <taxon>Alveolata</taxon>
        <taxon>Apicomplexa</taxon>
        <taxon>Conoidasida</taxon>
        <taxon>Coccidia</taxon>
        <taxon>Eucoccidiorida</taxon>
        <taxon>Eimeriorina</taxon>
        <taxon>Cryptosporidiidae</taxon>
        <taxon>Cryptosporidium</taxon>
    </lineage>
</organism>
<evidence type="ECO:0000313" key="3">
    <source>
        <dbReference type="Proteomes" id="UP001429100"/>
    </source>
</evidence>
<reference evidence="2 3" key="1">
    <citation type="submission" date="2014-11" db="EMBL/GenBank/DDBJ databases">
        <title>Comparative genomic analysis of Cryptosporidium hominis reveals occurrence of genetic recombination in virulent subtypes.</title>
        <authorList>
            <person name="Guo Y."/>
            <person name="Tang K."/>
            <person name="Frace M."/>
            <person name="Li N."/>
            <person name="Roellig D.M."/>
            <person name="Sammons S."/>
            <person name="Knipe K."/>
            <person name="Rowe L."/>
            <person name="Feng Y."/>
            <person name="Xiao L."/>
        </authorList>
    </citation>
    <scope>NUCLEOTIDE SEQUENCE [LARGE SCALE GENOMIC DNA]</scope>
    <source>
        <strain evidence="2">30976</strain>
    </source>
</reference>
<accession>A0ABX5B7I2</accession>
<feature type="transmembrane region" description="Helical" evidence="1">
    <location>
        <begin position="6"/>
        <end position="28"/>
    </location>
</feature>